<dbReference type="InterPro" id="IPR022764">
    <property type="entry name" value="Peptidase_S54_rhomboid_dom"/>
</dbReference>
<dbReference type="GO" id="GO:0006508">
    <property type="term" value="P:proteolysis"/>
    <property type="evidence" value="ECO:0007669"/>
    <property type="project" value="UniProtKB-KW"/>
</dbReference>
<evidence type="ECO:0000259" key="6">
    <source>
        <dbReference type="Pfam" id="PF01694"/>
    </source>
</evidence>
<evidence type="ECO:0000256" key="1">
    <source>
        <dbReference type="ARBA" id="ARBA00004141"/>
    </source>
</evidence>
<dbReference type="GO" id="GO:0004252">
    <property type="term" value="F:serine-type endopeptidase activity"/>
    <property type="evidence" value="ECO:0007669"/>
    <property type="project" value="InterPro"/>
</dbReference>
<dbReference type="SUPFAM" id="SSF144091">
    <property type="entry name" value="Rhomboid-like"/>
    <property type="match status" value="1"/>
</dbReference>
<keyword evidence="7" id="KW-0378">Hydrolase</keyword>
<comment type="subcellular location">
    <subcellularLocation>
        <location evidence="1">Membrane</location>
        <topology evidence="1">Multi-pass membrane protein</topology>
    </subcellularLocation>
</comment>
<sequence length="195" mass="21208">MNVRILGGMVVGLWTLELIDSLLLRGKLNRFGIRPRQSYGIKGIFLSPLLHGDLKHLAANTLPLVMLGGFILFRNQQTFAIVTAVVWLISGIGTWLFGGPRTNHIGASGIVFGYLGFLLLQGYLERSPIAIGLAVISGVLYGGSLWGVLPIKRGRSWQGHLFGLIGGGIAARYLPELNQYATIALEKLQLMQTVN</sequence>
<protein>
    <submittedName>
        <fullName evidence="7">Rhomboid family intramembrane serine protease</fullName>
    </submittedName>
</protein>
<evidence type="ECO:0000256" key="2">
    <source>
        <dbReference type="ARBA" id="ARBA00022692"/>
    </source>
</evidence>
<proteinExistence type="predicted"/>
<dbReference type="Gene3D" id="1.20.1540.10">
    <property type="entry name" value="Rhomboid-like"/>
    <property type="match status" value="1"/>
</dbReference>
<dbReference type="Proteomes" id="UP000625316">
    <property type="component" value="Unassembled WGS sequence"/>
</dbReference>
<evidence type="ECO:0000313" key="8">
    <source>
        <dbReference type="Proteomes" id="UP000625316"/>
    </source>
</evidence>
<keyword evidence="4 5" id="KW-0472">Membrane</keyword>
<evidence type="ECO:0000256" key="3">
    <source>
        <dbReference type="ARBA" id="ARBA00022989"/>
    </source>
</evidence>
<evidence type="ECO:0000256" key="4">
    <source>
        <dbReference type="ARBA" id="ARBA00023136"/>
    </source>
</evidence>
<organism evidence="7 8">
    <name type="scientific">Romeriopsis navalis LEGE 11480</name>
    <dbReference type="NCBI Taxonomy" id="2777977"/>
    <lineage>
        <taxon>Bacteria</taxon>
        <taxon>Bacillati</taxon>
        <taxon>Cyanobacteriota</taxon>
        <taxon>Cyanophyceae</taxon>
        <taxon>Leptolyngbyales</taxon>
        <taxon>Leptolyngbyaceae</taxon>
        <taxon>Romeriopsis</taxon>
        <taxon>Romeriopsis navalis</taxon>
    </lineage>
</organism>
<evidence type="ECO:0000256" key="5">
    <source>
        <dbReference type="SAM" id="Phobius"/>
    </source>
</evidence>
<accession>A0A928Z6R9</accession>
<dbReference type="InterPro" id="IPR035952">
    <property type="entry name" value="Rhomboid-like_sf"/>
</dbReference>
<feature type="transmembrane region" description="Helical" evidence="5">
    <location>
        <begin position="129"/>
        <end position="149"/>
    </location>
</feature>
<evidence type="ECO:0000313" key="7">
    <source>
        <dbReference type="EMBL" id="MBE9032495.1"/>
    </source>
</evidence>
<keyword evidence="3 5" id="KW-1133">Transmembrane helix</keyword>
<comment type="caution">
    <text evidence="7">The sequence shown here is derived from an EMBL/GenBank/DDBJ whole genome shotgun (WGS) entry which is preliminary data.</text>
</comment>
<reference evidence="7" key="1">
    <citation type="submission" date="2020-10" db="EMBL/GenBank/DDBJ databases">
        <authorList>
            <person name="Castelo-Branco R."/>
            <person name="Eusebio N."/>
            <person name="Adriana R."/>
            <person name="Vieira A."/>
            <person name="Brugerolle De Fraissinette N."/>
            <person name="Rezende De Castro R."/>
            <person name="Schneider M.P."/>
            <person name="Vasconcelos V."/>
            <person name="Leao P.N."/>
        </authorList>
    </citation>
    <scope>NUCLEOTIDE SEQUENCE</scope>
    <source>
        <strain evidence="7">LEGE 11480</strain>
    </source>
</reference>
<feature type="transmembrane region" description="Helical" evidence="5">
    <location>
        <begin position="79"/>
        <end position="98"/>
    </location>
</feature>
<dbReference type="Pfam" id="PF01694">
    <property type="entry name" value="Rhomboid"/>
    <property type="match status" value="1"/>
</dbReference>
<name>A0A928Z6R9_9CYAN</name>
<dbReference type="AlphaFoldDB" id="A0A928Z6R9"/>
<keyword evidence="8" id="KW-1185">Reference proteome</keyword>
<keyword evidence="7" id="KW-0645">Protease</keyword>
<feature type="transmembrane region" description="Helical" evidence="5">
    <location>
        <begin position="105"/>
        <end position="123"/>
    </location>
</feature>
<gene>
    <name evidence="7" type="ORF">IQ266_22410</name>
</gene>
<keyword evidence="2 5" id="KW-0812">Transmembrane</keyword>
<dbReference type="EMBL" id="JADEXQ010000108">
    <property type="protein sequence ID" value="MBE9032495.1"/>
    <property type="molecule type" value="Genomic_DNA"/>
</dbReference>
<feature type="domain" description="Peptidase S54 rhomboid" evidence="6">
    <location>
        <begin position="44"/>
        <end position="173"/>
    </location>
</feature>
<dbReference type="GO" id="GO:0016020">
    <property type="term" value="C:membrane"/>
    <property type="evidence" value="ECO:0007669"/>
    <property type="project" value="UniProtKB-SubCell"/>
</dbReference>